<dbReference type="NCBIfam" id="TIGR01909">
    <property type="entry name" value="C_GCAxxG_C_C"/>
    <property type="match status" value="1"/>
</dbReference>
<protein>
    <submittedName>
        <fullName evidence="1">C_GCAxxG_C_C family probable redox protein</fullName>
    </submittedName>
</protein>
<sequence>MMKLDKKILEEKIREYRDFKSCSESTLMGLCEAAEYPMSKAEMCKIACGFAGGIGGTFDEGTCGAVTGALIANGLVLDNPVKIKENAKEIFNSFKEKYGTVCCGKITNNGKDKSPCVDCCVFIANKVADLWDE</sequence>
<keyword evidence="2" id="KW-1185">Reference proteome</keyword>
<dbReference type="Pfam" id="PF09719">
    <property type="entry name" value="C_GCAxxG_C_C"/>
    <property type="match status" value="1"/>
</dbReference>
<reference evidence="1 2" key="1">
    <citation type="submission" date="2018-11" db="EMBL/GenBank/DDBJ databases">
        <title>Genomic Encyclopedia of Type Strains, Phase IV (KMG-IV): sequencing the most valuable type-strain genomes for metagenomic binning, comparative biology and taxonomic classification.</title>
        <authorList>
            <person name="Goeker M."/>
        </authorList>
    </citation>
    <scope>NUCLEOTIDE SEQUENCE [LARGE SCALE GENOMIC DNA]</scope>
    <source>
        <strain evidence="1 2">DSM 11977</strain>
    </source>
</reference>
<dbReference type="EMBL" id="RKRG01000001">
    <property type="protein sequence ID" value="RPF52749.1"/>
    <property type="molecule type" value="Genomic_DNA"/>
</dbReference>
<dbReference type="InterPro" id="IPR010181">
    <property type="entry name" value="CGCAxxGCC_motif"/>
</dbReference>
<evidence type="ECO:0000313" key="2">
    <source>
        <dbReference type="Proteomes" id="UP000271783"/>
    </source>
</evidence>
<gene>
    <name evidence="1" type="ORF">EDC42_0304</name>
</gene>
<dbReference type="AlphaFoldDB" id="A0A3N5B6N4"/>
<accession>A0A3N5B6N4</accession>
<comment type="caution">
    <text evidence="1">The sequence shown here is derived from an EMBL/GenBank/DDBJ whole genome shotgun (WGS) entry which is preliminary data.</text>
</comment>
<dbReference type="RefSeq" id="WP_233144913.1">
    <property type="nucleotide sequence ID" value="NZ_RKRG01000001.1"/>
</dbReference>
<proteinExistence type="predicted"/>
<name>A0A3N5B6N4_9EURY</name>
<evidence type="ECO:0000313" key="1">
    <source>
        <dbReference type="EMBL" id="RPF52749.1"/>
    </source>
</evidence>
<dbReference type="Proteomes" id="UP000271783">
    <property type="component" value="Unassembled WGS sequence"/>
</dbReference>
<organism evidence="1 2">
    <name type="scientific">Methanobrevibacter gottschalkii DSM 11977</name>
    <dbReference type="NCBI Taxonomy" id="1122229"/>
    <lineage>
        <taxon>Archaea</taxon>
        <taxon>Methanobacteriati</taxon>
        <taxon>Methanobacteriota</taxon>
        <taxon>Methanomada group</taxon>
        <taxon>Methanobacteria</taxon>
        <taxon>Methanobacteriales</taxon>
        <taxon>Methanobacteriaceae</taxon>
        <taxon>Methanobrevibacter</taxon>
    </lineage>
</organism>